<dbReference type="EMBL" id="SJPG01000001">
    <property type="protein sequence ID" value="TWT59509.1"/>
    <property type="molecule type" value="Genomic_DNA"/>
</dbReference>
<evidence type="ECO:0000313" key="2">
    <source>
        <dbReference type="EMBL" id="TWT59509.1"/>
    </source>
</evidence>
<keyword evidence="1" id="KW-0472">Membrane</keyword>
<name>A0A5C5X9X7_9PLAN</name>
<evidence type="ECO:0000313" key="3">
    <source>
        <dbReference type="Proteomes" id="UP000316095"/>
    </source>
</evidence>
<protein>
    <submittedName>
        <fullName evidence="2">Uncharacterized protein</fullName>
    </submittedName>
</protein>
<sequence length="212" mass="24661">MWKELIEAITEQLNDHWVKLATAAGFMIVGWYIGRRRERRNWTKREFLDRLNISLTYIEAGTLRIRTLIEKDGEEIFLNKHAAATIRKYADKTVPTKPIIPIPENDSWFFLNGVLNEISEKYSAGLIAAEAGLPVEKQEFLICLTNEADGAVRTRKIRAMVVRKSLLLKLPEDMPKLENPWHRTRWETLKCMAEAYENSPFQFAEVEIMIPK</sequence>
<organism evidence="2 3">
    <name type="scientific">Rubinisphaera italica</name>
    <dbReference type="NCBI Taxonomy" id="2527969"/>
    <lineage>
        <taxon>Bacteria</taxon>
        <taxon>Pseudomonadati</taxon>
        <taxon>Planctomycetota</taxon>
        <taxon>Planctomycetia</taxon>
        <taxon>Planctomycetales</taxon>
        <taxon>Planctomycetaceae</taxon>
        <taxon>Rubinisphaera</taxon>
    </lineage>
</organism>
<keyword evidence="3" id="KW-1185">Reference proteome</keyword>
<proteinExistence type="predicted"/>
<dbReference type="OrthoDB" id="265743at2"/>
<feature type="transmembrane region" description="Helical" evidence="1">
    <location>
        <begin position="16"/>
        <end position="34"/>
    </location>
</feature>
<comment type="caution">
    <text evidence="2">The sequence shown here is derived from an EMBL/GenBank/DDBJ whole genome shotgun (WGS) entry which is preliminary data.</text>
</comment>
<accession>A0A5C5X9X7</accession>
<reference evidence="2 3" key="1">
    <citation type="submission" date="2019-02" db="EMBL/GenBank/DDBJ databases">
        <title>Deep-cultivation of Planctomycetes and their phenomic and genomic characterization uncovers novel biology.</title>
        <authorList>
            <person name="Wiegand S."/>
            <person name="Jogler M."/>
            <person name="Boedeker C."/>
            <person name="Pinto D."/>
            <person name="Vollmers J."/>
            <person name="Rivas-Marin E."/>
            <person name="Kohn T."/>
            <person name="Peeters S.H."/>
            <person name="Heuer A."/>
            <person name="Rast P."/>
            <person name="Oberbeckmann S."/>
            <person name="Bunk B."/>
            <person name="Jeske O."/>
            <person name="Meyerdierks A."/>
            <person name="Storesund J.E."/>
            <person name="Kallscheuer N."/>
            <person name="Luecker S."/>
            <person name="Lage O.M."/>
            <person name="Pohl T."/>
            <person name="Merkel B.J."/>
            <person name="Hornburger P."/>
            <person name="Mueller R.-W."/>
            <person name="Bruemmer F."/>
            <person name="Labrenz M."/>
            <person name="Spormann A.M."/>
            <person name="Op Den Camp H."/>
            <person name="Overmann J."/>
            <person name="Amann R."/>
            <person name="Jetten M.S.M."/>
            <person name="Mascher T."/>
            <person name="Medema M.H."/>
            <person name="Devos D.P."/>
            <person name="Kaster A.-K."/>
            <person name="Ovreas L."/>
            <person name="Rohde M."/>
            <person name="Galperin M.Y."/>
            <person name="Jogler C."/>
        </authorList>
    </citation>
    <scope>NUCLEOTIDE SEQUENCE [LARGE SCALE GENOMIC DNA]</scope>
    <source>
        <strain evidence="2 3">Pan54</strain>
    </source>
</reference>
<gene>
    <name evidence="2" type="ORF">Pan54_02160</name>
</gene>
<keyword evidence="1" id="KW-1133">Transmembrane helix</keyword>
<evidence type="ECO:0000256" key="1">
    <source>
        <dbReference type="SAM" id="Phobius"/>
    </source>
</evidence>
<dbReference type="AlphaFoldDB" id="A0A5C5X9X7"/>
<dbReference type="RefSeq" id="WP_146501643.1">
    <property type="nucleotide sequence ID" value="NZ_SJPG01000001.1"/>
</dbReference>
<keyword evidence="1" id="KW-0812">Transmembrane</keyword>
<dbReference type="Proteomes" id="UP000316095">
    <property type="component" value="Unassembled WGS sequence"/>
</dbReference>